<name>A0A834WG29_9FABA</name>
<evidence type="ECO:0000313" key="2">
    <source>
        <dbReference type="EMBL" id="KAF7819588.1"/>
    </source>
</evidence>
<evidence type="ECO:0000256" key="1">
    <source>
        <dbReference type="SAM" id="MobiDB-lite"/>
    </source>
</evidence>
<gene>
    <name evidence="2" type="ORF">G2W53_025043</name>
</gene>
<comment type="caution">
    <text evidence="2">The sequence shown here is derived from an EMBL/GenBank/DDBJ whole genome shotgun (WGS) entry which is preliminary data.</text>
</comment>
<dbReference type="Proteomes" id="UP000634136">
    <property type="component" value="Unassembled WGS sequence"/>
</dbReference>
<organism evidence="2 3">
    <name type="scientific">Senna tora</name>
    <dbReference type="NCBI Taxonomy" id="362788"/>
    <lineage>
        <taxon>Eukaryota</taxon>
        <taxon>Viridiplantae</taxon>
        <taxon>Streptophyta</taxon>
        <taxon>Embryophyta</taxon>
        <taxon>Tracheophyta</taxon>
        <taxon>Spermatophyta</taxon>
        <taxon>Magnoliopsida</taxon>
        <taxon>eudicotyledons</taxon>
        <taxon>Gunneridae</taxon>
        <taxon>Pentapetalae</taxon>
        <taxon>rosids</taxon>
        <taxon>fabids</taxon>
        <taxon>Fabales</taxon>
        <taxon>Fabaceae</taxon>
        <taxon>Caesalpinioideae</taxon>
        <taxon>Cassia clade</taxon>
        <taxon>Senna</taxon>
    </lineage>
</organism>
<reference evidence="2" key="1">
    <citation type="submission" date="2020-09" db="EMBL/GenBank/DDBJ databases">
        <title>Genome-Enabled Discovery of Anthraquinone Biosynthesis in Senna tora.</title>
        <authorList>
            <person name="Kang S.-H."/>
            <person name="Pandey R.P."/>
            <person name="Lee C.-M."/>
            <person name="Sim J.-S."/>
            <person name="Jeong J.-T."/>
            <person name="Choi B.-S."/>
            <person name="Jung M."/>
            <person name="Ginzburg D."/>
            <person name="Zhao K."/>
            <person name="Won S.Y."/>
            <person name="Oh T.-J."/>
            <person name="Yu Y."/>
            <person name="Kim N.-H."/>
            <person name="Lee O.R."/>
            <person name="Lee T.-H."/>
            <person name="Bashyal P."/>
            <person name="Kim T.-S."/>
            <person name="Lee W.-H."/>
            <person name="Kawkins C."/>
            <person name="Kim C.-K."/>
            <person name="Kim J.S."/>
            <person name="Ahn B.O."/>
            <person name="Rhee S.Y."/>
            <person name="Sohng J.K."/>
        </authorList>
    </citation>
    <scope>NUCLEOTIDE SEQUENCE</scope>
    <source>
        <tissue evidence="2">Leaf</tissue>
    </source>
</reference>
<proteinExistence type="predicted"/>
<keyword evidence="3" id="KW-1185">Reference proteome</keyword>
<dbReference type="EMBL" id="JAAIUW010000008">
    <property type="protein sequence ID" value="KAF7819588.1"/>
    <property type="molecule type" value="Genomic_DNA"/>
</dbReference>
<accession>A0A834WG29</accession>
<sequence>MAKEGDENGIYKEELEAESRQVAHTDAS</sequence>
<evidence type="ECO:0000313" key="3">
    <source>
        <dbReference type="Proteomes" id="UP000634136"/>
    </source>
</evidence>
<dbReference type="AlphaFoldDB" id="A0A834WG29"/>
<feature type="region of interest" description="Disordered" evidence="1">
    <location>
        <begin position="1"/>
        <end position="28"/>
    </location>
</feature>
<protein>
    <submittedName>
        <fullName evidence="2">Uncharacterized protein</fullName>
    </submittedName>
</protein>